<feature type="compositionally biased region" description="Acidic residues" evidence="12">
    <location>
        <begin position="291"/>
        <end position="305"/>
    </location>
</feature>
<dbReference type="GO" id="GO:0004674">
    <property type="term" value="F:protein serine/threonine kinase activity"/>
    <property type="evidence" value="ECO:0007669"/>
    <property type="project" value="UniProtKB-KW"/>
</dbReference>
<keyword evidence="3" id="KW-0723">Serine/threonine-protein kinase</keyword>
<dbReference type="Gene3D" id="1.10.510.10">
    <property type="entry name" value="Transferase(Phosphotransferase) domain 1"/>
    <property type="match status" value="1"/>
</dbReference>
<keyword evidence="4" id="KW-0808">Transferase</keyword>
<sequence length="498" mass="54964">MNVPRHTADPELFYRKQERIGKGSFGEVYKGVEISTNKNVAIKVIDLESAEDEIDDIQQEIAILSQLDSRYVTKYHGSYLKGTGLWIIMEYCHGGSCSDLMKSGPISEVHIGIILRELLKGLEYLHGEGKLHRAANILLSSEGSVKLADFGVSGQITATLTKKNTFVGTPFWMAPEVIKQSGYDFKADIWSLGITAIELAKGEPPYADVHPMKVLFYIPKHDPPTLTGPYSKAFRDFVQICLQKDPAHRPTAKELLKHKFIKSSKKVAYLTELIERHHTWKSQGHGQNSDSSDEDAAGDDDDNDGWDFGTVKQPAPPPHAAQPVMNRFSLDTDRMIPQKPANKNQVQPMSMPTQQDLSATVQNLTIRQARASEEQPSPAASQRSTVRAAAEKYTRQAGLSPSFPSSQSNASLLQPTQNGSSPPKTTSSPSISTMKSEAILRETVAPLLAKLQAGCRSHKSQAALESLRRSFQIAERECPGTTQVLFEEVNRILQSSPE</sequence>
<dbReference type="STRING" id="101127.A0A1X2GB51"/>
<dbReference type="Gene3D" id="1.10.12.70">
    <property type="match status" value="1"/>
</dbReference>
<name>A0A1X2GB51_9FUNG</name>
<dbReference type="SUPFAM" id="SSF56112">
    <property type="entry name" value="Protein kinase-like (PK-like)"/>
    <property type="match status" value="1"/>
</dbReference>
<dbReference type="Pfam" id="PF00069">
    <property type="entry name" value="Pkinase"/>
    <property type="match status" value="1"/>
</dbReference>
<evidence type="ECO:0000256" key="8">
    <source>
        <dbReference type="ARBA" id="ARBA00047899"/>
    </source>
</evidence>
<dbReference type="EMBL" id="MCGT01000025">
    <property type="protein sequence ID" value="ORX49767.1"/>
    <property type="molecule type" value="Genomic_DNA"/>
</dbReference>
<feature type="region of interest" description="Disordered" evidence="12">
    <location>
        <begin position="280"/>
        <end position="323"/>
    </location>
</feature>
<keyword evidence="7 10" id="KW-0067">ATP-binding</keyword>
<accession>A0A1X2GB51</accession>
<keyword evidence="15" id="KW-1185">Reference proteome</keyword>
<evidence type="ECO:0000313" key="15">
    <source>
        <dbReference type="Proteomes" id="UP000242146"/>
    </source>
</evidence>
<dbReference type="CDD" id="cd06609">
    <property type="entry name" value="STKc_MST3_like"/>
    <property type="match status" value="1"/>
</dbReference>
<evidence type="ECO:0000256" key="7">
    <source>
        <dbReference type="ARBA" id="ARBA00022840"/>
    </source>
</evidence>
<comment type="caution">
    <text evidence="14">The sequence shown here is derived from an EMBL/GenBank/DDBJ whole genome shotgun (WGS) entry which is preliminary data.</text>
</comment>
<evidence type="ECO:0000256" key="10">
    <source>
        <dbReference type="PROSITE-ProRule" id="PRU10141"/>
    </source>
</evidence>
<dbReference type="FunFam" id="1.10.510.10:FF:000499">
    <property type="entry name" value="Serine/threonine-protein kinase KIC1"/>
    <property type="match status" value="1"/>
</dbReference>
<dbReference type="InterPro" id="IPR046409">
    <property type="entry name" value="PDC10_dimerisation_sf"/>
</dbReference>
<comment type="similarity">
    <text evidence="1">Belongs to the protein kinase superfamily. STE Ser/Thr protein kinase family. STE20 subfamily.</text>
</comment>
<evidence type="ECO:0000256" key="2">
    <source>
        <dbReference type="ARBA" id="ARBA00012513"/>
    </source>
</evidence>
<keyword evidence="6 14" id="KW-0418">Kinase</keyword>
<dbReference type="InterPro" id="IPR050629">
    <property type="entry name" value="STE20/SPS1-PAK"/>
</dbReference>
<dbReference type="OrthoDB" id="248923at2759"/>
<keyword evidence="5 10" id="KW-0547">Nucleotide-binding</keyword>
<gene>
    <name evidence="14" type="ORF">DM01DRAFT_1100260</name>
</gene>
<evidence type="ECO:0000256" key="12">
    <source>
        <dbReference type="SAM" id="MobiDB-lite"/>
    </source>
</evidence>
<dbReference type="PROSITE" id="PS50011">
    <property type="entry name" value="PROTEIN_KINASE_DOM"/>
    <property type="match status" value="1"/>
</dbReference>
<dbReference type="Proteomes" id="UP000242146">
    <property type="component" value="Unassembled WGS sequence"/>
</dbReference>
<feature type="compositionally biased region" description="Polar residues" evidence="12">
    <location>
        <begin position="374"/>
        <end position="385"/>
    </location>
</feature>
<organism evidence="14 15">
    <name type="scientific">Hesseltinella vesiculosa</name>
    <dbReference type="NCBI Taxonomy" id="101127"/>
    <lineage>
        <taxon>Eukaryota</taxon>
        <taxon>Fungi</taxon>
        <taxon>Fungi incertae sedis</taxon>
        <taxon>Mucoromycota</taxon>
        <taxon>Mucoromycotina</taxon>
        <taxon>Mucoromycetes</taxon>
        <taxon>Mucorales</taxon>
        <taxon>Cunninghamellaceae</taxon>
        <taxon>Hesseltinella</taxon>
    </lineage>
</organism>
<evidence type="ECO:0000256" key="11">
    <source>
        <dbReference type="SAM" id="Coils"/>
    </source>
</evidence>
<dbReference type="InterPro" id="IPR000719">
    <property type="entry name" value="Prot_kinase_dom"/>
</dbReference>
<protein>
    <recommendedName>
        <fullName evidence="2">non-specific serine/threonine protein kinase</fullName>
        <ecNumber evidence="2">2.7.11.1</ecNumber>
    </recommendedName>
</protein>
<evidence type="ECO:0000256" key="1">
    <source>
        <dbReference type="ARBA" id="ARBA00008874"/>
    </source>
</evidence>
<dbReference type="AlphaFoldDB" id="A0A1X2GB51"/>
<feature type="compositionally biased region" description="Low complexity" evidence="12">
    <location>
        <begin position="420"/>
        <end position="433"/>
    </location>
</feature>
<dbReference type="PROSITE" id="PS00107">
    <property type="entry name" value="PROTEIN_KINASE_ATP"/>
    <property type="match status" value="1"/>
</dbReference>
<comment type="catalytic activity">
    <reaction evidence="9">
        <text>L-seryl-[protein] + ATP = O-phospho-L-seryl-[protein] + ADP + H(+)</text>
        <dbReference type="Rhea" id="RHEA:17989"/>
        <dbReference type="Rhea" id="RHEA-COMP:9863"/>
        <dbReference type="Rhea" id="RHEA-COMP:11604"/>
        <dbReference type="ChEBI" id="CHEBI:15378"/>
        <dbReference type="ChEBI" id="CHEBI:29999"/>
        <dbReference type="ChEBI" id="CHEBI:30616"/>
        <dbReference type="ChEBI" id="CHEBI:83421"/>
        <dbReference type="ChEBI" id="CHEBI:456216"/>
        <dbReference type="EC" id="2.7.11.1"/>
    </reaction>
</comment>
<evidence type="ECO:0000256" key="9">
    <source>
        <dbReference type="ARBA" id="ARBA00048679"/>
    </source>
</evidence>
<evidence type="ECO:0000256" key="6">
    <source>
        <dbReference type="ARBA" id="ARBA00022777"/>
    </source>
</evidence>
<dbReference type="PANTHER" id="PTHR48012">
    <property type="entry name" value="STERILE20-LIKE KINASE, ISOFORM B-RELATED"/>
    <property type="match status" value="1"/>
</dbReference>
<evidence type="ECO:0000259" key="13">
    <source>
        <dbReference type="PROSITE" id="PS50011"/>
    </source>
</evidence>
<proteinExistence type="inferred from homology"/>
<dbReference type="PANTHER" id="PTHR48012:SF10">
    <property type="entry name" value="FI20177P1"/>
    <property type="match status" value="1"/>
</dbReference>
<keyword evidence="11" id="KW-0175">Coiled coil</keyword>
<dbReference type="GO" id="GO:0005737">
    <property type="term" value="C:cytoplasm"/>
    <property type="evidence" value="ECO:0007669"/>
    <property type="project" value="TreeGrafter"/>
</dbReference>
<dbReference type="EC" id="2.7.11.1" evidence="2"/>
<dbReference type="GO" id="GO:0005524">
    <property type="term" value="F:ATP binding"/>
    <property type="evidence" value="ECO:0007669"/>
    <property type="project" value="UniProtKB-UniRule"/>
</dbReference>
<comment type="catalytic activity">
    <reaction evidence="8">
        <text>L-threonyl-[protein] + ATP = O-phospho-L-threonyl-[protein] + ADP + H(+)</text>
        <dbReference type="Rhea" id="RHEA:46608"/>
        <dbReference type="Rhea" id="RHEA-COMP:11060"/>
        <dbReference type="Rhea" id="RHEA-COMP:11605"/>
        <dbReference type="ChEBI" id="CHEBI:15378"/>
        <dbReference type="ChEBI" id="CHEBI:30013"/>
        <dbReference type="ChEBI" id="CHEBI:30616"/>
        <dbReference type="ChEBI" id="CHEBI:61977"/>
        <dbReference type="ChEBI" id="CHEBI:456216"/>
        <dbReference type="EC" id="2.7.11.1"/>
    </reaction>
</comment>
<evidence type="ECO:0000313" key="14">
    <source>
        <dbReference type="EMBL" id="ORX49767.1"/>
    </source>
</evidence>
<evidence type="ECO:0000256" key="4">
    <source>
        <dbReference type="ARBA" id="ARBA00022679"/>
    </source>
</evidence>
<feature type="binding site" evidence="10">
    <location>
        <position position="43"/>
    </location>
    <ligand>
        <name>ATP</name>
        <dbReference type="ChEBI" id="CHEBI:30616"/>
    </ligand>
</feature>
<feature type="compositionally biased region" description="Low complexity" evidence="12">
    <location>
        <begin position="399"/>
        <end position="413"/>
    </location>
</feature>
<reference evidence="14 15" key="1">
    <citation type="submission" date="2016-07" db="EMBL/GenBank/DDBJ databases">
        <title>Pervasive Adenine N6-methylation of Active Genes in Fungi.</title>
        <authorList>
            <consortium name="DOE Joint Genome Institute"/>
            <person name="Mondo S.J."/>
            <person name="Dannebaum R.O."/>
            <person name="Kuo R.C."/>
            <person name="Labutti K."/>
            <person name="Haridas S."/>
            <person name="Kuo A."/>
            <person name="Salamov A."/>
            <person name="Ahrendt S.R."/>
            <person name="Lipzen A."/>
            <person name="Sullivan W."/>
            <person name="Andreopoulos W.B."/>
            <person name="Clum A."/>
            <person name="Lindquist E."/>
            <person name="Daum C."/>
            <person name="Ramamoorthy G.K."/>
            <person name="Gryganskyi A."/>
            <person name="Culley D."/>
            <person name="Magnuson J.K."/>
            <person name="James T.Y."/>
            <person name="O'Malley M.A."/>
            <person name="Stajich J.E."/>
            <person name="Spatafora J.W."/>
            <person name="Visel A."/>
            <person name="Grigoriev I.V."/>
        </authorList>
    </citation>
    <scope>NUCLEOTIDE SEQUENCE [LARGE SCALE GENOMIC DNA]</scope>
    <source>
        <strain evidence="14 15">NRRL 3301</strain>
    </source>
</reference>
<feature type="region of interest" description="Disordered" evidence="12">
    <location>
        <begin position="369"/>
        <end position="433"/>
    </location>
</feature>
<dbReference type="Gene3D" id="3.30.200.20">
    <property type="entry name" value="Phosphorylase Kinase, domain 1"/>
    <property type="match status" value="1"/>
</dbReference>
<feature type="coiled-coil region" evidence="11">
    <location>
        <begin position="40"/>
        <end position="67"/>
    </location>
</feature>
<evidence type="ECO:0000256" key="3">
    <source>
        <dbReference type="ARBA" id="ARBA00022527"/>
    </source>
</evidence>
<evidence type="ECO:0000256" key="5">
    <source>
        <dbReference type="ARBA" id="ARBA00022741"/>
    </source>
</evidence>
<dbReference type="InterPro" id="IPR017441">
    <property type="entry name" value="Protein_kinase_ATP_BS"/>
</dbReference>
<feature type="domain" description="Protein kinase" evidence="13">
    <location>
        <begin position="14"/>
        <end position="261"/>
    </location>
</feature>
<dbReference type="InterPro" id="IPR011009">
    <property type="entry name" value="Kinase-like_dom_sf"/>
</dbReference>